<proteinExistence type="predicted"/>
<sequence>AGARGWPQSHIHCQKGWQKFTDVVQQFYANAKIDHENLKVLVQIRQSHFLPKVSVITMVFQISKKMNKTISD</sequence>
<feature type="non-terminal residue" evidence="1">
    <location>
        <position position="1"/>
    </location>
</feature>
<evidence type="ECO:0000313" key="2">
    <source>
        <dbReference type="Proteomes" id="UP000237000"/>
    </source>
</evidence>
<dbReference type="InParanoid" id="A0A2P5FU67"/>
<gene>
    <name evidence="1" type="ORF">TorRG33x02_026550</name>
</gene>
<protein>
    <submittedName>
        <fullName evidence="1">Uncharacterized protein</fullName>
    </submittedName>
</protein>
<dbReference type="OrthoDB" id="10370157at2759"/>
<reference evidence="2" key="1">
    <citation type="submission" date="2016-06" db="EMBL/GenBank/DDBJ databases">
        <title>Parallel loss of symbiosis genes in relatives of nitrogen-fixing non-legume Parasponia.</title>
        <authorList>
            <person name="Van Velzen R."/>
            <person name="Holmer R."/>
            <person name="Bu F."/>
            <person name="Rutten L."/>
            <person name="Van Zeijl A."/>
            <person name="Liu W."/>
            <person name="Santuari L."/>
            <person name="Cao Q."/>
            <person name="Sharma T."/>
            <person name="Shen D."/>
            <person name="Roswanjaya Y."/>
            <person name="Wardhani T."/>
            <person name="Kalhor M.S."/>
            <person name="Jansen J."/>
            <person name="Van den Hoogen J."/>
            <person name="Gungor B."/>
            <person name="Hartog M."/>
            <person name="Hontelez J."/>
            <person name="Verver J."/>
            <person name="Yang W.-C."/>
            <person name="Schijlen E."/>
            <person name="Repin R."/>
            <person name="Schilthuizen M."/>
            <person name="Schranz E."/>
            <person name="Heidstra R."/>
            <person name="Miyata K."/>
            <person name="Fedorova E."/>
            <person name="Kohlen W."/>
            <person name="Bisseling T."/>
            <person name="Smit S."/>
            <person name="Geurts R."/>
        </authorList>
    </citation>
    <scope>NUCLEOTIDE SEQUENCE [LARGE SCALE GENOMIC DNA]</scope>
    <source>
        <strain evidence="2">cv. RG33-2</strain>
    </source>
</reference>
<accession>A0A2P5FU67</accession>
<evidence type="ECO:0000313" key="1">
    <source>
        <dbReference type="EMBL" id="POO01348.1"/>
    </source>
</evidence>
<comment type="caution">
    <text evidence="1">The sequence shown here is derived from an EMBL/GenBank/DDBJ whole genome shotgun (WGS) entry which is preliminary data.</text>
</comment>
<dbReference type="AlphaFoldDB" id="A0A2P5FU67"/>
<dbReference type="Proteomes" id="UP000237000">
    <property type="component" value="Unassembled WGS sequence"/>
</dbReference>
<name>A0A2P5FU67_TREOI</name>
<dbReference type="EMBL" id="JXTC01000008">
    <property type="protein sequence ID" value="POO01348.1"/>
    <property type="molecule type" value="Genomic_DNA"/>
</dbReference>
<keyword evidence="2" id="KW-1185">Reference proteome</keyword>
<organism evidence="1 2">
    <name type="scientific">Trema orientale</name>
    <name type="common">Charcoal tree</name>
    <name type="synonym">Celtis orientalis</name>
    <dbReference type="NCBI Taxonomy" id="63057"/>
    <lineage>
        <taxon>Eukaryota</taxon>
        <taxon>Viridiplantae</taxon>
        <taxon>Streptophyta</taxon>
        <taxon>Embryophyta</taxon>
        <taxon>Tracheophyta</taxon>
        <taxon>Spermatophyta</taxon>
        <taxon>Magnoliopsida</taxon>
        <taxon>eudicotyledons</taxon>
        <taxon>Gunneridae</taxon>
        <taxon>Pentapetalae</taxon>
        <taxon>rosids</taxon>
        <taxon>fabids</taxon>
        <taxon>Rosales</taxon>
        <taxon>Cannabaceae</taxon>
        <taxon>Trema</taxon>
    </lineage>
</organism>